<evidence type="ECO:0000256" key="1">
    <source>
        <dbReference type="PROSITE-ProRule" id="PRU01373"/>
    </source>
</evidence>
<evidence type="ECO:0000313" key="4">
    <source>
        <dbReference type="Proteomes" id="UP000236959"/>
    </source>
</evidence>
<dbReference type="Proteomes" id="UP000236959">
    <property type="component" value="Unassembled WGS sequence"/>
</dbReference>
<dbReference type="GO" id="GO:0071555">
    <property type="term" value="P:cell wall organization"/>
    <property type="evidence" value="ECO:0007669"/>
    <property type="project" value="UniProtKB-UniRule"/>
</dbReference>
<proteinExistence type="predicted"/>
<dbReference type="GO" id="GO:0008360">
    <property type="term" value="P:regulation of cell shape"/>
    <property type="evidence" value="ECO:0007669"/>
    <property type="project" value="UniProtKB-UniRule"/>
</dbReference>
<dbReference type="OrthoDB" id="9804204at2"/>
<reference evidence="3 4" key="1">
    <citation type="submission" date="2018-01" db="EMBL/GenBank/DDBJ databases">
        <title>Genomic Encyclopedia of Archaeal and Bacterial Type Strains, Phase II (KMG-II): from individual species to whole genera.</title>
        <authorList>
            <person name="Goeker M."/>
        </authorList>
    </citation>
    <scope>NUCLEOTIDE SEQUENCE [LARGE SCALE GENOMIC DNA]</scope>
    <source>
        <strain evidence="3 4">DSM 17023</strain>
    </source>
</reference>
<dbReference type="Pfam" id="PF03734">
    <property type="entry name" value="YkuD"/>
    <property type="match status" value="1"/>
</dbReference>
<gene>
    <name evidence="3" type="ORF">CLV41_102201</name>
</gene>
<dbReference type="PANTHER" id="PTHR38589">
    <property type="entry name" value="BLR0621 PROTEIN"/>
    <property type="match status" value="1"/>
</dbReference>
<feature type="active site" description="Nucleophile" evidence="1">
    <location>
        <position position="154"/>
    </location>
</feature>
<dbReference type="AlphaFoldDB" id="A0A2S3UYN0"/>
<dbReference type="EMBL" id="PPCN01000002">
    <property type="protein sequence ID" value="POF32796.1"/>
    <property type="molecule type" value="Genomic_DNA"/>
</dbReference>
<sequence>MRKQQKPADCLEVRALPRDRSKGILRLGGITVPCSLGRSGILIRKKEGDGGTPAGRFGLLHVYYRPDRHLPPATRLPVERLTPGSGWCDDPGHARYNRPVDLPFAASHEKMWREDRLYDIVVVLDCNLLPAVKGKGSAIFFHIAREDYRPTEGCVAVAPDHMRLILSRIGPAAEMLIRA</sequence>
<dbReference type="RefSeq" id="WP_103221784.1">
    <property type="nucleotide sequence ID" value="NZ_PPCN01000002.1"/>
</dbReference>
<dbReference type="GO" id="GO:0016740">
    <property type="term" value="F:transferase activity"/>
    <property type="evidence" value="ECO:0007669"/>
    <property type="project" value="InterPro"/>
</dbReference>
<accession>A0A2S3UYN0</accession>
<feature type="active site" description="Proton donor/acceptor" evidence="1">
    <location>
        <position position="142"/>
    </location>
</feature>
<keyword evidence="1" id="KW-0133">Cell shape</keyword>
<comment type="pathway">
    <text evidence="1">Cell wall biogenesis; peptidoglycan biosynthesis.</text>
</comment>
<keyword evidence="1" id="KW-0573">Peptidoglycan synthesis</keyword>
<comment type="caution">
    <text evidence="3">The sequence shown here is derived from an EMBL/GenBank/DDBJ whole genome shotgun (WGS) entry which is preliminary data.</text>
</comment>
<name>A0A2S3UYN0_9HYPH</name>
<protein>
    <submittedName>
        <fullName evidence="3">L,D-peptidoglycan transpeptidase YkuD (ErfK/YbiS/YcfS/YnhG family)</fullName>
    </submittedName>
</protein>
<dbReference type="PANTHER" id="PTHR38589:SF1">
    <property type="entry name" value="BLR0621 PROTEIN"/>
    <property type="match status" value="1"/>
</dbReference>
<dbReference type="InterPro" id="IPR005490">
    <property type="entry name" value="LD_TPept_cat_dom"/>
</dbReference>
<dbReference type="GO" id="GO:0009252">
    <property type="term" value="P:peptidoglycan biosynthetic process"/>
    <property type="evidence" value="ECO:0007669"/>
    <property type="project" value="UniProtKB-KW"/>
</dbReference>
<evidence type="ECO:0000259" key="2">
    <source>
        <dbReference type="PROSITE" id="PS52029"/>
    </source>
</evidence>
<keyword evidence="1" id="KW-0961">Cell wall biogenesis/degradation</keyword>
<organism evidence="3 4">
    <name type="scientific">Roseibium marinum</name>
    <dbReference type="NCBI Taxonomy" id="281252"/>
    <lineage>
        <taxon>Bacteria</taxon>
        <taxon>Pseudomonadati</taxon>
        <taxon>Pseudomonadota</taxon>
        <taxon>Alphaproteobacteria</taxon>
        <taxon>Hyphomicrobiales</taxon>
        <taxon>Stappiaceae</taxon>
        <taxon>Roseibium</taxon>
    </lineage>
</organism>
<evidence type="ECO:0000313" key="3">
    <source>
        <dbReference type="EMBL" id="POF32796.1"/>
    </source>
</evidence>
<keyword evidence="4" id="KW-1185">Reference proteome</keyword>
<feature type="domain" description="L,D-TPase catalytic" evidence="2">
    <location>
        <begin position="11"/>
        <end position="178"/>
    </location>
</feature>
<dbReference type="PROSITE" id="PS52029">
    <property type="entry name" value="LD_TPASE"/>
    <property type="match status" value="1"/>
</dbReference>